<keyword evidence="2" id="KW-1133">Transmembrane helix</keyword>
<keyword evidence="2" id="KW-0472">Membrane</keyword>
<keyword evidence="4" id="KW-1185">Reference proteome</keyword>
<proteinExistence type="predicted"/>
<dbReference type="OrthoDB" id="3798900at2759"/>
<feature type="region of interest" description="Disordered" evidence="1">
    <location>
        <begin position="79"/>
        <end position="199"/>
    </location>
</feature>
<evidence type="ECO:0000313" key="4">
    <source>
        <dbReference type="Proteomes" id="UP000249757"/>
    </source>
</evidence>
<dbReference type="EMBL" id="NRDI02000010">
    <property type="protein sequence ID" value="KAI1512796.1"/>
    <property type="molecule type" value="Genomic_DNA"/>
</dbReference>
<feature type="transmembrane region" description="Helical" evidence="2">
    <location>
        <begin position="275"/>
        <end position="297"/>
    </location>
</feature>
<protein>
    <submittedName>
        <fullName evidence="3">Uncharacterized protein</fullName>
    </submittedName>
</protein>
<evidence type="ECO:0000256" key="1">
    <source>
        <dbReference type="SAM" id="MobiDB-lite"/>
    </source>
</evidence>
<feature type="region of interest" description="Disordered" evidence="1">
    <location>
        <begin position="308"/>
        <end position="376"/>
    </location>
</feature>
<dbReference type="Proteomes" id="UP000249757">
    <property type="component" value="Unassembled WGS sequence"/>
</dbReference>
<feature type="compositionally biased region" description="Polar residues" evidence="1">
    <location>
        <begin position="332"/>
        <end position="364"/>
    </location>
</feature>
<gene>
    <name evidence="3" type="ORF">Ptr86124_007816</name>
</gene>
<feature type="compositionally biased region" description="Low complexity" evidence="1">
    <location>
        <begin position="165"/>
        <end position="199"/>
    </location>
</feature>
<feature type="compositionally biased region" description="Low complexity" evidence="1">
    <location>
        <begin position="136"/>
        <end position="154"/>
    </location>
</feature>
<reference evidence="4" key="1">
    <citation type="journal article" date="2022" name="Microb. Genom.">
        <title>A global pangenome for the wheat fungal pathogen Pyrenophora tritici-repentis and prediction of effector protein structural homology.</title>
        <authorList>
            <person name="Moolhuijzen P.M."/>
            <person name="See P.T."/>
            <person name="Shi G."/>
            <person name="Powell H.R."/>
            <person name="Cockram J."/>
            <person name="Jorgensen L.N."/>
            <person name="Benslimane H."/>
            <person name="Strelkov S.E."/>
            <person name="Turner J."/>
            <person name="Liu Z."/>
            <person name="Moffat C.S."/>
        </authorList>
    </citation>
    <scope>NUCLEOTIDE SEQUENCE [LARGE SCALE GENOMIC DNA]</scope>
</reference>
<dbReference type="AlphaFoldDB" id="A0A2W1EWP8"/>
<feature type="compositionally biased region" description="Polar residues" evidence="1">
    <location>
        <begin position="12"/>
        <end position="34"/>
    </location>
</feature>
<comment type="caution">
    <text evidence="3">The sequence shown here is derived from an EMBL/GenBank/DDBJ whole genome shotgun (WGS) entry which is preliminary data.</text>
</comment>
<sequence length="423" mass="44491">MAMENARLPQSEWLSGLNTVTPSGSQEPDGTPSSLMKADVAVATAPTVTIKAEASAINQASSTKVAAVTPLISLEGSGARIDSDALPGVNQSKPELIGGARENSDALPGVNQGQPELVNGLMPGKKQPLPTAITDGSASSLPTSASPGTSSSPAVTESSTVLQPSGESSIISSETSVIQTPSSSTVISSTPSTAAPSITSTPDLLPQIVTFVTVTRTEGKEYYSTESLAIPKSVNTPQMFSSSIPAPPAMETVLAVPAASDSIEPQRGLTPVSRALFILFGVLGILSMIIALVVFCIMRSNKKKRMQAFQQRTPNPFADDVKHDDDHRRTTRASSEYGRNTQITSDYGGTIRASSEYSRPTRASSIYPPNRPVMTDSEKAIVDRAATPDGSQEANNKKPNARLTDAINTFITKSRRLTYKITP</sequence>
<feature type="compositionally biased region" description="Basic and acidic residues" evidence="1">
    <location>
        <begin position="319"/>
        <end position="328"/>
    </location>
</feature>
<evidence type="ECO:0000256" key="2">
    <source>
        <dbReference type="SAM" id="Phobius"/>
    </source>
</evidence>
<name>A0A2W1EWP8_9PLEO</name>
<feature type="region of interest" description="Disordered" evidence="1">
    <location>
        <begin position="1"/>
        <end position="34"/>
    </location>
</feature>
<evidence type="ECO:0000313" key="3">
    <source>
        <dbReference type="EMBL" id="KAI1512796.1"/>
    </source>
</evidence>
<accession>A0A2W1EWP8</accession>
<keyword evidence="2" id="KW-0812">Transmembrane</keyword>
<organism evidence="3 4">
    <name type="scientific">Pyrenophora tritici-repentis</name>
    <dbReference type="NCBI Taxonomy" id="45151"/>
    <lineage>
        <taxon>Eukaryota</taxon>
        <taxon>Fungi</taxon>
        <taxon>Dikarya</taxon>
        <taxon>Ascomycota</taxon>
        <taxon>Pezizomycotina</taxon>
        <taxon>Dothideomycetes</taxon>
        <taxon>Pleosporomycetidae</taxon>
        <taxon>Pleosporales</taxon>
        <taxon>Pleosporineae</taxon>
        <taxon>Pleosporaceae</taxon>
        <taxon>Pyrenophora</taxon>
    </lineage>
</organism>